<evidence type="ECO:0000313" key="4">
    <source>
        <dbReference type="Proteomes" id="UP001283361"/>
    </source>
</evidence>
<dbReference type="EMBL" id="JAWDGP010000434">
    <property type="protein sequence ID" value="KAK3800587.1"/>
    <property type="molecule type" value="Genomic_DNA"/>
</dbReference>
<dbReference type="Gene3D" id="3.10.100.10">
    <property type="entry name" value="Mannose-Binding Protein A, subunit A"/>
    <property type="match status" value="1"/>
</dbReference>
<feature type="domain" description="C-type lectin" evidence="2">
    <location>
        <begin position="35"/>
        <end position="85"/>
    </location>
</feature>
<dbReference type="InterPro" id="IPR016187">
    <property type="entry name" value="CTDL_fold"/>
</dbReference>
<sequence length="110" mass="12562">MDVFNFITFCCLLYITSWSEEVLAQTACRAGWQSYQGYCYGLAREKLSWSEAQNICSAYGGSLAEIHSTPESDFVKTLLNNASSYQRYDIVSDKLARRLPILRYLRLPAL</sequence>
<gene>
    <name evidence="3" type="ORF">RRG08_014254</name>
</gene>
<feature type="signal peptide" evidence="1">
    <location>
        <begin position="1"/>
        <end position="24"/>
    </location>
</feature>
<dbReference type="SUPFAM" id="SSF56436">
    <property type="entry name" value="C-type lectin-like"/>
    <property type="match status" value="1"/>
</dbReference>
<dbReference type="InterPro" id="IPR001304">
    <property type="entry name" value="C-type_lectin-like"/>
</dbReference>
<dbReference type="Pfam" id="PF00059">
    <property type="entry name" value="Lectin_C"/>
    <property type="match status" value="1"/>
</dbReference>
<comment type="caution">
    <text evidence="3">The sequence shown here is derived from an EMBL/GenBank/DDBJ whole genome shotgun (WGS) entry which is preliminary data.</text>
</comment>
<evidence type="ECO:0000259" key="2">
    <source>
        <dbReference type="PROSITE" id="PS50041"/>
    </source>
</evidence>
<dbReference type="PANTHER" id="PTHR22803">
    <property type="entry name" value="MANNOSE, PHOSPHOLIPASE, LECTIN RECEPTOR RELATED"/>
    <property type="match status" value="1"/>
</dbReference>
<dbReference type="AlphaFoldDB" id="A0AAE1B6S1"/>
<name>A0AAE1B6S1_9GAST</name>
<feature type="chain" id="PRO_5042294642" description="C-type lectin domain-containing protein" evidence="1">
    <location>
        <begin position="25"/>
        <end position="110"/>
    </location>
</feature>
<reference evidence="3" key="1">
    <citation type="journal article" date="2023" name="G3 (Bethesda)">
        <title>A reference genome for the long-term kleptoplast-retaining sea slug Elysia crispata morphotype clarki.</title>
        <authorList>
            <person name="Eastman K.E."/>
            <person name="Pendleton A.L."/>
            <person name="Shaikh M.A."/>
            <person name="Suttiyut T."/>
            <person name="Ogas R."/>
            <person name="Tomko P."/>
            <person name="Gavelis G."/>
            <person name="Widhalm J.R."/>
            <person name="Wisecaver J.H."/>
        </authorList>
    </citation>
    <scope>NUCLEOTIDE SEQUENCE</scope>
    <source>
        <strain evidence="3">ECLA1</strain>
    </source>
</reference>
<dbReference type="PROSITE" id="PS50041">
    <property type="entry name" value="C_TYPE_LECTIN_2"/>
    <property type="match status" value="1"/>
</dbReference>
<dbReference type="InterPro" id="IPR050111">
    <property type="entry name" value="C-type_lectin/snaclec_domain"/>
</dbReference>
<accession>A0AAE1B6S1</accession>
<keyword evidence="4" id="KW-1185">Reference proteome</keyword>
<evidence type="ECO:0000313" key="3">
    <source>
        <dbReference type="EMBL" id="KAK3800587.1"/>
    </source>
</evidence>
<proteinExistence type="predicted"/>
<keyword evidence="1" id="KW-0732">Signal</keyword>
<dbReference type="Proteomes" id="UP001283361">
    <property type="component" value="Unassembled WGS sequence"/>
</dbReference>
<dbReference type="InterPro" id="IPR016186">
    <property type="entry name" value="C-type_lectin-like/link_sf"/>
</dbReference>
<dbReference type="CDD" id="cd00037">
    <property type="entry name" value="CLECT"/>
    <property type="match status" value="1"/>
</dbReference>
<organism evidence="3 4">
    <name type="scientific">Elysia crispata</name>
    <name type="common">lettuce slug</name>
    <dbReference type="NCBI Taxonomy" id="231223"/>
    <lineage>
        <taxon>Eukaryota</taxon>
        <taxon>Metazoa</taxon>
        <taxon>Spiralia</taxon>
        <taxon>Lophotrochozoa</taxon>
        <taxon>Mollusca</taxon>
        <taxon>Gastropoda</taxon>
        <taxon>Heterobranchia</taxon>
        <taxon>Euthyneura</taxon>
        <taxon>Panpulmonata</taxon>
        <taxon>Sacoglossa</taxon>
        <taxon>Placobranchoidea</taxon>
        <taxon>Plakobranchidae</taxon>
        <taxon>Elysia</taxon>
    </lineage>
</organism>
<protein>
    <recommendedName>
        <fullName evidence="2">C-type lectin domain-containing protein</fullName>
    </recommendedName>
</protein>
<evidence type="ECO:0000256" key="1">
    <source>
        <dbReference type="SAM" id="SignalP"/>
    </source>
</evidence>